<dbReference type="InterPro" id="IPR043153">
    <property type="entry name" value="DENN_C"/>
</dbReference>
<evidence type="ECO:0000313" key="1">
    <source>
        <dbReference type="EMBL" id="VDP67073.1"/>
    </source>
</evidence>
<protein>
    <submittedName>
        <fullName evidence="1">Uncharacterized protein</fullName>
    </submittedName>
</protein>
<dbReference type="InterPro" id="IPR001194">
    <property type="entry name" value="cDENN_dom"/>
</dbReference>
<dbReference type="InterPro" id="IPR037516">
    <property type="entry name" value="Tripartite_DENN"/>
</dbReference>
<evidence type="ECO:0000313" key="2">
    <source>
        <dbReference type="Proteomes" id="UP000269396"/>
    </source>
</evidence>
<dbReference type="EMBL" id="UZAL01035162">
    <property type="protein sequence ID" value="VDP67073.1"/>
    <property type="molecule type" value="Genomic_DNA"/>
</dbReference>
<dbReference type="GO" id="GO:0005085">
    <property type="term" value="F:guanyl-nucleotide exchange factor activity"/>
    <property type="evidence" value="ECO:0007669"/>
    <property type="project" value="TreeGrafter"/>
</dbReference>
<dbReference type="GO" id="GO:0032483">
    <property type="term" value="P:regulation of Rab protein signal transduction"/>
    <property type="evidence" value="ECO:0007669"/>
    <property type="project" value="TreeGrafter"/>
</dbReference>
<dbReference type="SMART" id="SM00799">
    <property type="entry name" value="DENN"/>
    <property type="match status" value="1"/>
</dbReference>
<dbReference type="AlphaFoldDB" id="A0A183PKJ6"/>
<gene>
    <name evidence="1" type="ORF">SMTD_LOCUS14882</name>
</gene>
<dbReference type="GO" id="GO:0042981">
    <property type="term" value="P:regulation of apoptotic process"/>
    <property type="evidence" value="ECO:0007669"/>
    <property type="project" value="TreeGrafter"/>
</dbReference>
<dbReference type="PANTHER" id="PTHR13008:SF7">
    <property type="entry name" value="MAP KINASE-ACTIVATING DEATH DOMAIN PROTEIN"/>
    <property type="match status" value="1"/>
</dbReference>
<dbReference type="InterPro" id="IPR039980">
    <property type="entry name" value="MADD"/>
</dbReference>
<proteinExistence type="predicted"/>
<keyword evidence="2" id="KW-1185">Reference proteome</keyword>
<dbReference type="Proteomes" id="UP000269396">
    <property type="component" value="Unassembled WGS sequence"/>
</dbReference>
<organism evidence="1 2">
    <name type="scientific">Schistosoma mattheei</name>
    <dbReference type="NCBI Taxonomy" id="31246"/>
    <lineage>
        <taxon>Eukaryota</taxon>
        <taxon>Metazoa</taxon>
        <taxon>Spiralia</taxon>
        <taxon>Lophotrochozoa</taxon>
        <taxon>Platyhelminthes</taxon>
        <taxon>Trematoda</taxon>
        <taxon>Digenea</taxon>
        <taxon>Strigeidida</taxon>
        <taxon>Schistosomatoidea</taxon>
        <taxon>Schistosomatidae</taxon>
        <taxon>Schistosoma</taxon>
    </lineage>
</organism>
<dbReference type="Gene3D" id="3.40.50.11500">
    <property type="match status" value="1"/>
</dbReference>
<dbReference type="GO" id="GO:0005829">
    <property type="term" value="C:cytosol"/>
    <property type="evidence" value="ECO:0007669"/>
    <property type="project" value="TreeGrafter"/>
</dbReference>
<dbReference type="STRING" id="31246.A0A183PKJ6"/>
<dbReference type="Pfam" id="PF02141">
    <property type="entry name" value="DENN"/>
    <property type="match status" value="1"/>
</dbReference>
<dbReference type="PANTHER" id="PTHR13008">
    <property type="entry name" value="MAP-KINASE ACTIVATING DEATH DOMAIN PROTEIN MADD /DENN/AEX-3 C.ELEGANS"/>
    <property type="match status" value="1"/>
</dbReference>
<dbReference type="PROSITE" id="PS50211">
    <property type="entry name" value="DENN"/>
    <property type="match status" value="1"/>
</dbReference>
<name>A0A183PKJ6_9TREM</name>
<sequence>MASDIVLLSRGTYKLLGRPLIKPSKKTFKNASDGVPKLVVLQSRDYNALTMSVMALTAMLYPLQYMFPAIPLLPNSLKGGENLLLSPTPFLIGIPATFLSQKTDFRFPADVWLVDLDANKMMGSSLLEPIPLLPEKESKILCENLDQALSSMTANLTSSEPTEINLKNSANQLRNADSADVATRVAMVS</sequence>
<reference evidence="1 2" key="1">
    <citation type="submission" date="2018-11" db="EMBL/GenBank/DDBJ databases">
        <authorList>
            <consortium name="Pathogen Informatics"/>
        </authorList>
    </citation>
    <scope>NUCLEOTIDE SEQUENCE [LARGE SCALE GENOMIC DNA]</scope>
    <source>
        <strain>Denwood</strain>
        <strain evidence="2">Zambia</strain>
    </source>
</reference>
<accession>A0A183PKJ6</accession>